<keyword evidence="2" id="KW-1185">Reference proteome</keyword>
<evidence type="ECO:0000313" key="1">
    <source>
        <dbReference type="EMBL" id="KAF4457251.1"/>
    </source>
</evidence>
<dbReference type="EMBL" id="JAADJG010000031">
    <property type="protein sequence ID" value="KAF4457251.1"/>
    <property type="molecule type" value="Genomic_DNA"/>
</dbReference>
<evidence type="ECO:0000313" key="2">
    <source>
        <dbReference type="Proteomes" id="UP000605986"/>
    </source>
</evidence>
<sequence>MAPTIFIVPGFYEGLTVFQPLADALDIRGFKTVISTISSTGNTPPDSPTMDDDIANIAKDLAPVVEQAGTEGVVAVMHSAGGFIGSGALRDLSSIAR</sequence>
<dbReference type="PANTHER" id="PTHR37017:SF3">
    <property type="entry name" value="AB HYDROLASE-1 DOMAIN-CONTAINING PROTEIN"/>
    <property type="match status" value="1"/>
</dbReference>
<comment type="caution">
    <text evidence="1">The sequence shown here is derived from an EMBL/GenBank/DDBJ whole genome shotgun (WGS) entry which is preliminary data.</text>
</comment>
<evidence type="ECO:0008006" key="3">
    <source>
        <dbReference type="Google" id="ProtNLM"/>
    </source>
</evidence>
<dbReference type="SUPFAM" id="SSF53474">
    <property type="entry name" value="alpha/beta-Hydrolases"/>
    <property type="match status" value="1"/>
</dbReference>
<dbReference type="AlphaFoldDB" id="A0A8H4KV02"/>
<reference evidence="1" key="1">
    <citation type="submission" date="2020-01" db="EMBL/GenBank/DDBJ databases">
        <title>Identification and distribution of gene clusters putatively required for synthesis of sphingolipid metabolism inhibitors in phylogenetically diverse species of the filamentous fungus Fusarium.</title>
        <authorList>
            <person name="Kim H.-S."/>
            <person name="Busman M."/>
            <person name="Brown D.W."/>
            <person name="Divon H."/>
            <person name="Uhlig S."/>
            <person name="Proctor R.H."/>
        </authorList>
    </citation>
    <scope>NUCLEOTIDE SEQUENCE</scope>
    <source>
        <strain evidence="1">NRRL 53441</strain>
    </source>
</reference>
<protein>
    <recommendedName>
        <fullName evidence="3">AB hydrolase-1 domain-containing protein</fullName>
    </recommendedName>
</protein>
<organism evidence="1 2">
    <name type="scientific">Fusarium austroafricanum</name>
    <dbReference type="NCBI Taxonomy" id="2364996"/>
    <lineage>
        <taxon>Eukaryota</taxon>
        <taxon>Fungi</taxon>
        <taxon>Dikarya</taxon>
        <taxon>Ascomycota</taxon>
        <taxon>Pezizomycotina</taxon>
        <taxon>Sordariomycetes</taxon>
        <taxon>Hypocreomycetidae</taxon>
        <taxon>Hypocreales</taxon>
        <taxon>Nectriaceae</taxon>
        <taxon>Fusarium</taxon>
        <taxon>Fusarium concolor species complex</taxon>
    </lineage>
</organism>
<dbReference type="InterPro" id="IPR029058">
    <property type="entry name" value="AB_hydrolase_fold"/>
</dbReference>
<gene>
    <name evidence="1" type="ORF">F53441_815</name>
</gene>
<name>A0A8H4KV02_9HYPO</name>
<dbReference type="Proteomes" id="UP000605986">
    <property type="component" value="Unassembled WGS sequence"/>
</dbReference>
<dbReference type="PANTHER" id="PTHR37017">
    <property type="entry name" value="AB HYDROLASE-1 DOMAIN-CONTAINING PROTEIN-RELATED"/>
    <property type="match status" value="1"/>
</dbReference>
<dbReference type="OrthoDB" id="408373at2759"/>
<proteinExistence type="predicted"/>
<dbReference type="Gene3D" id="3.40.50.1820">
    <property type="entry name" value="alpha/beta hydrolase"/>
    <property type="match status" value="1"/>
</dbReference>
<accession>A0A8H4KV02</accession>
<dbReference type="InterPro" id="IPR052897">
    <property type="entry name" value="Sec-Metab_Biosynth_Hydrolase"/>
</dbReference>